<feature type="transmembrane region" description="Helical" evidence="1">
    <location>
        <begin position="219"/>
        <end position="242"/>
    </location>
</feature>
<organism evidence="2 3">
    <name type="scientific">Motilibacter deserti</name>
    <dbReference type="NCBI Taxonomy" id="2714956"/>
    <lineage>
        <taxon>Bacteria</taxon>
        <taxon>Bacillati</taxon>
        <taxon>Actinomycetota</taxon>
        <taxon>Actinomycetes</taxon>
        <taxon>Motilibacterales</taxon>
        <taxon>Motilibacteraceae</taxon>
        <taxon>Motilibacter</taxon>
    </lineage>
</organism>
<gene>
    <name evidence="2" type="ORF">G9H71_01655</name>
</gene>
<keyword evidence="1" id="KW-0472">Membrane</keyword>
<proteinExistence type="predicted"/>
<reference evidence="2 3" key="1">
    <citation type="submission" date="2020-03" db="EMBL/GenBank/DDBJ databases">
        <title>Two novel Motilibacter sp.</title>
        <authorList>
            <person name="Liu S."/>
        </authorList>
    </citation>
    <scope>NUCLEOTIDE SEQUENCE [LARGE SCALE GENOMIC DNA]</scope>
    <source>
        <strain evidence="2 3">E257</strain>
    </source>
</reference>
<name>A0ABX0GPW0_9ACTN</name>
<comment type="caution">
    <text evidence="2">The sequence shown here is derived from an EMBL/GenBank/DDBJ whole genome shotgun (WGS) entry which is preliminary data.</text>
</comment>
<keyword evidence="1" id="KW-1133">Transmembrane helix</keyword>
<dbReference type="EMBL" id="JAANNP010000001">
    <property type="protein sequence ID" value="NHC12488.1"/>
    <property type="molecule type" value="Genomic_DNA"/>
</dbReference>
<feature type="transmembrane region" description="Helical" evidence="1">
    <location>
        <begin position="296"/>
        <end position="320"/>
    </location>
</feature>
<keyword evidence="1" id="KW-0812">Transmembrane</keyword>
<feature type="transmembrane region" description="Helical" evidence="1">
    <location>
        <begin position="42"/>
        <end position="60"/>
    </location>
</feature>
<keyword evidence="3" id="KW-1185">Reference proteome</keyword>
<feature type="transmembrane region" description="Helical" evidence="1">
    <location>
        <begin position="391"/>
        <end position="408"/>
    </location>
</feature>
<dbReference type="Proteomes" id="UP000800981">
    <property type="component" value="Unassembled WGS sequence"/>
</dbReference>
<dbReference type="Pfam" id="PF26314">
    <property type="entry name" value="MptA_B_family"/>
    <property type="match status" value="1"/>
</dbReference>
<evidence type="ECO:0000256" key="1">
    <source>
        <dbReference type="SAM" id="Phobius"/>
    </source>
</evidence>
<evidence type="ECO:0000313" key="3">
    <source>
        <dbReference type="Proteomes" id="UP000800981"/>
    </source>
</evidence>
<feature type="transmembrane region" description="Helical" evidence="1">
    <location>
        <begin position="332"/>
        <end position="359"/>
    </location>
</feature>
<feature type="transmembrane region" description="Helical" evidence="1">
    <location>
        <begin position="15"/>
        <end position="35"/>
    </location>
</feature>
<protein>
    <submittedName>
        <fullName evidence="2">DUF2029 domain-containing protein</fullName>
    </submittedName>
</protein>
<sequence>MTAVVHIGVPNNARWHLIAALAVAFAAYLLALGALRHVPRHAAAGVVLGGAVVLQAVALTQPPRSTDDFLRYVWDGRVQAAGIDPYRYAPVDPALASLRDPWLFPEHCRESACTRINHPTEHTIYPPVAQAAFVAVHAASPPGTRAGPLQAAAALCGLLVTLLLLRLLRSAGRDPRWAALWAWCPLTVYETANNAHVDVLGVVLAVGGLALAARRRSGWAGVVLGLAVAVKVLPGLVVPAAVRHRPVRLLLAMLGTLVLVYVPHVLAVGTGVLGFLPGYLSEEGYSGATRWALLRLVLPDAAAPVAGALVLLAVTAYVVLRGDPAQPWDGALLVTGTAFVLAGPPYPWYLLLLVALAALGRRPEWVAVGAAAYPVYLAPALGMDPVLTQRWAYGAAAVVVLVAAAARVRAARTAAAVPPPQPRTSTSAPTAG</sequence>
<feature type="transmembrane region" description="Helical" evidence="1">
    <location>
        <begin position="249"/>
        <end position="276"/>
    </location>
</feature>
<feature type="transmembrane region" description="Helical" evidence="1">
    <location>
        <begin position="149"/>
        <end position="168"/>
    </location>
</feature>
<accession>A0ABX0GPW0</accession>
<evidence type="ECO:0000313" key="2">
    <source>
        <dbReference type="EMBL" id="NHC12488.1"/>
    </source>
</evidence>